<feature type="domain" description="Nephrocystin 3-like N-terminal" evidence="6">
    <location>
        <begin position="346"/>
        <end position="485"/>
    </location>
</feature>
<evidence type="ECO:0000256" key="4">
    <source>
        <dbReference type="SAM" id="MobiDB-lite"/>
    </source>
</evidence>
<evidence type="ECO:0000313" key="8">
    <source>
        <dbReference type="Proteomes" id="UP001583172"/>
    </source>
</evidence>
<dbReference type="PANTHER" id="PTHR24198">
    <property type="entry name" value="ANKYRIN REPEAT AND PROTEIN KINASE DOMAIN-CONTAINING PROTEIN"/>
    <property type="match status" value="1"/>
</dbReference>
<protein>
    <recommendedName>
        <fullName evidence="9">NACHT domain-containing protein</fullName>
    </recommendedName>
</protein>
<sequence length="1503" mass="167577">MPLRRLKAKLHLRSGRRTTEITSHGPPTPQDPVQDNKGSALVNIEIPSEVSPKVESETSGHGKEDVSALSTAWNVSVRKLWNIAYEQVKRDEPELVQRYEADLQRTYNVQLRRDLAAPVLDVISLASAYIGGAASSNPYTALAWSGVSLLLPLLLNPCEQAESLQAGISYIATLVSQSRMWEDLYERRYEADSGVQALSPTSHAEYKASLGDLYVSILKYQITSYDYYTRKSAFRLGLDMIKWNDWESLLGEIREAERVFTAVSTTWRDMKYDEECQLAKKRHAESLERWEAIGSGVTGLREAVAAALADKQRTKLLEWLCDVDPSVIYNIAREKHKEGTGEWLVNTGCGKTVLSSTVIKNLRNKYDAFPDTALAYFYFSFADTQKQKVQSMASSLLRQLCCRRPDTPRPIQDLAQFKERGERPDLKSLEAALAATARGFKMVHIILDGLDECPALDGQRKRLLDSLRRIMAILPDCVHLLFTSRKEPDIEASLRPLIVPPARQDIDLSGNREEIDGDIWVYIESTLESEEFDDWPETLKVEVGKQLLKKADGMMQYVACQFDSLRKLSSVASVRDALGKLPVGLDATYERFLLAIDPDVQEQTINVLKFLCIDNSSWCRKLDVLAEVFAFRLHPDGTLDPKSQPLFTPRSVLKHLGSLVVVWQETYQSMSVRFSHFSIKEYLTSSRILQTPAKRWGFSEQDARCYVALVSLTYMLDVEFVEGWGPERSLLDDPWPALWDFTYHFDWLRAIESVPVASWPAELASALKRAFAPGSRTMWEISALAGEWRNSRDLIGLQKIIMEFKEDGLFAESIGSDPLRLAALLGFPGLTEFCLSIHEYLTQEALDAALQVAAYAGRREVVELLLDRGANANCCGPLMVGPPLMRALLGFERWVPVPRFWRASPEPRMLYLKGTQELLELLIDRGADVNATAKLTKADRLNMEATYDHIQWAPSPLSFAAVNGHEGWVQYLLDRGAAVCMDGICGVAAAAESNCIPILQLLLAKDTDSTVEDVNRYGGDDYGYPLTAAAEAMDGYAVMMLLEKGAKVNARDAWFGTPLHAACGSLITHEDWKGPKTRVVRCLLEHGADPNAFGQLGTPLQAACATSFIPLTDELEQEDKVDPIVLALLDQGADVNAPGGLYGSPLQAAAIGANYETFAELLRRGAAPNAIGGKYGTALQAAAWKGSLDKVKLLLDQGVDVNVQAGQYDSALRACLEPVPNMQGWTVRKWIGIHPTLLRMVPERLNTVHRMRPWSFTKRRLSIAHMLLEKGAAMDTAGHAAAMMLEPDEYLERSWRPWREMIDLFLERGFDINDTRGDPERSPTMLHGAFCTGEGFLNEDVIKYLLYRGAEPNRSVGRYGPPLAAFCALPGFLPGNMPAIHESLRKLLDICPTFDLNAQGGKFGCALQAAAYSGYEFAVRILLERGAEPDMKCGNYRSALNAAVVRGHWGIVEILLEAGARPDCLDHSEPDEDWLRQVGEGDGQGAVDRYRKFWNRQKEKSGR</sequence>
<keyword evidence="1" id="KW-0677">Repeat</keyword>
<evidence type="ECO:0000256" key="1">
    <source>
        <dbReference type="ARBA" id="ARBA00022737"/>
    </source>
</evidence>
<organism evidence="7 8">
    <name type="scientific">Humicola insolens</name>
    <name type="common">Soft-rot fungus</name>
    <dbReference type="NCBI Taxonomy" id="85995"/>
    <lineage>
        <taxon>Eukaryota</taxon>
        <taxon>Fungi</taxon>
        <taxon>Dikarya</taxon>
        <taxon>Ascomycota</taxon>
        <taxon>Pezizomycotina</taxon>
        <taxon>Sordariomycetes</taxon>
        <taxon>Sordariomycetidae</taxon>
        <taxon>Sordariales</taxon>
        <taxon>Chaetomiaceae</taxon>
        <taxon>Mycothermus</taxon>
    </lineage>
</organism>
<dbReference type="Gene3D" id="1.25.40.20">
    <property type="entry name" value="Ankyrin repeat-containing domain"/>
    <property type="match status" value="4"/>
</dbReference>
<proteinExistence type="predicted"/>
<dbReference type="PROSITE" id="PS50088">
    <property type="entry name" value="ANK_REPEAT"/>
    <property type="match status" value="3"/>
</dbReference>
<evidence type="ECO:0000313" key="7">
    <source>
        <dbReference type="EMBL" id="KAL1838401.1"/>
    </source>
</evidence>
<accession>A0ABR3V9K7</accession>
<dbReference type="InterPro" id="IPR002110">
    <property type="entry name" value="Ankyrin_rpt"/>
</dbReference>
<feature type="repeat" description="ANK" evidence="3">
    <location>
        <begin position="1174"/>
        <end position="1206"/>
    </location>
</feature>
<dbReference type="InterPro" id="IPR036770">
    <property type="entry name" value="Ankyrin_rpt-contain_sf"/>
</dbReference>
<name>A0ABR3V9K7_HUMIN</name>
<dbReference type="Proteomes" id="UP001583172">
    <property type="component" value="Unassembled WGS sequence"/>
</dbReference>
<keyword evidence="2 3" id="KW-0040">ANK repeat</keyword>
<dbReference type="EMBL" id="JAZGSY010000216">
    <property type="protein sequence ID" value="KAL1838401.1"/>
    <property type="molecule type" value="Genomic_DNA"/>
</dbReference>
<dbReference type="Gene3D" id="3.40.50.300">
    <property type="entry name" value="P-loop containing nucleotide triphosphate hydrolases"/>
    <property type="match status" value="1"/>
</dbReference>
<dbReference type="InterPro" id="IPR056884">
    <property type="entry name" value="NPHP3-like_N"/>
</dbReference>
<feature type="region of interest" description="Disordered" evidence="4">
    <location>
        <begin position="15"/>
        <end position="36"/>
    </location>
</feature>
<gene>
    <name evidence="7" type="ORF">VTJ49DRAFT_2685</name>
</gene>
<dbReference type="InterPro" id="IPR027417">
    <property type="entry name" value="P-loop_NTPase"/>
</dbReference>
<evidence type="ECO:0000256" key="3">
    <source>
        <dbReference type="PROSITE-ProRule" id="PRU00023"/>
    </source>
</evidence>
<evidence type="ECO:0008006" key="9">
    <source>
        <dbReference type="Google" id="ProtNLM"/>
    </source>
</evidence>
<feature type="repeat" description="ANK" evidence="3">
    <location>
        <begin position="1435"/>
        <end position="1467"/>
    </location>
</feature>
<comment type="caution">
    <text evidence="7">The sequence shown here is derived from an EMBL/GenBank/DDBJ whole genome shotgun (WGS) entry which is preliminary data.</text>
</comment>
<dbReference type="Pfam" id="PF17100">
    <property type="entry name" value="NACHT_N"/>
    <property type="match status" value="1"/>
</dbReference>
<dbReference type="SUPFAM" id="SSF48403">
    <property type="entry name" value="Ankyrin repeat"/>
    <property type="match status" value="3"/>
</dbReference>
<dbReference type="PROSITE" id="PS50297">
    <property type="entry name" value="ANK_REP_REGION"/>
    <property type="match status" value="2"/>
</dbReference>
<dbReference type="SMART" id="SM00248">
    <property type="entry name" value="ANK"/>
    <property type="match status" value="11"/>
</dbReference>
<feature type="domain" description="NWD NACHT-NTPase N-terminal" evidence="5">
    <location>
        <begin position="112"/>
        <end position="261"/>
    </location>
</feature>
<dbReference type="Pfam" id="PF12796">
    <property type="entry name" value="Ank_2"/>
    <property type="match status" value="2"/>
</dbReference>
<evidence type="ECO:0000259" key="6">
    <source>
        <dbReference type="Pfam" id="PF24883"/>
    </source>
</evidence>
<dbReference type="InterPro" id="IPR031359">
    <property type="entry name" value="NACHT_N"/>
</dbReference>
<evidence type="ECO:0000256" key="2">
    <source>
        <dbReference type="ARBA" id="ARBA00023043"/>
    </source>
</evidence>
<feature type="repeat" description="ANK" evidence="3">
    <location>
        <begin position="845"/>
        <end position="873"/>
    </location>
</feature>
<evidence type="ECO:0000259" key="5">
    <source>
        <dbReference type="Pfam" id="PF17100"/>
    </source>
</evidence>
<keyword evidence="8" id="KW-1185">Reference proteome</keyword>
<dbReference type="PANTHER" id="PTHR24198:SF165">
    <property type="entry name" value="ANKYRIN REPEAT-CONTAINING PROTEIN-RELATED"/>
    <property type="match status" value="1"/>
</dbReference>
<reference evidence="7 8" key="1">
    <citation type="journal article" date="2024" name="Commun. Biol.">
        <title>Comparative genomic analysis of thermophilic fungi reveals convergent evolutionary adaptations and gene losses.</title>
        <authorList>
            <person name="Steindorff A.S."/>
            <person name="Aguilar-Pontes M.V."/>
            <person name="Robinson A.J."/>
            <person name="Andreopoulos B."/>
            <person name="LaButti K."/>
            <person name="Kuo A."/>
            <person name="Mondo S."/>
            <person name="Riley R."/>
            <person name="Otillar R."/>
            <person name="Haridas S."/>
            <person name="Lipzen A."/>
            <person name="Grimwood J."/>
            <person name="Schmutz J."/>
            <person name="Clum A."/>
            <person name="Reid I.D."/>
            <person name="Moisan M.C."/>
            <person name="Butler G."/>
            <person name="Nguyen T.T.M."/>
            <person name="Dewar K."/>
            <person name="Conant G."/>
            <person name="Drula E."/>
            <person name="Henrissat B."/>
            <person name="Hansel C."/>
            <person name="Singer S."/>
            <person name="Hutchinson M.I."/>
            <person name="de Vries R.P."/>
            <person name="Natvig D.O."/>
            <person name="Powell A.J."/>
            <person name="Tsang A."/>
            <person name="Grigoriev I.V."/>
        </authorList>
    </citation>
    <scope>NUCLEOTIDE SEQUENCE [LARGE SCALE GENOMIC DNA]</scope>
    <source>
        <strain evidence="7 8">CBS 620.91</strain>
    </source>
</reference>
<dbReference type="Pfam" id="PF00023">
    <property type="entry name" value="Ank"/>
    <property type="match status" value="2"/>
</dbReference>
<dbReference type="Pfam" id="PF24883">
    <property type="entry name" value="NPHP3_N"/>
    <property type="match status" value="1"/>
</dbReference>